<evidence type="ECO:0000256" key="2">
    <source>
        <dbReference type="ARBA" id="ARBA00012438"/>
    </source>
</evidence>
<gene>
    <name evidence="8" type="ORF">Cop2CBH44_03690</name>
</gene>
<keyword evidence="6" id="KW-0472">Membrane</keyword>
<evidence type="ECO:0000256" key="5">
    <source>
        <dbReference type="ARBA" id="ARBA00023012"/>
    </source>
</evidence>
<evidence type="ECO:0000256" key="4">
    <source>
        <dbReference type="ARBA" id="ARBA00022777"/>
    </source>
</evidence>
<protein>
    <recommendedName>
        <fullName evidence="2">histidine kinase</fullName>
        <ecNumber evidence="2">2.7.13.3</ecNumber>
    </recommendedName>
</protein>
<dbReference type="PANTHER" id="PTHR43711">
    <property type="entry name" value="TWO-COMPONENT HISTIDINE KINASE"/>
    <property type="match status" value="1"/>
</dbReference>
<accession>A0A7G1HQW1</accession>
<dbReference type="KEGG" id="copr:Cop2CBH44_03690"/>
<organism evidence="8 9">
    <name type="scientific">Coprobacter secundus subsp. similis</name>
    <dbReference type="NCBI Taxonomy" id="2751153"/>
    <lineage>
        <taxon>Bacteria</taxon>
        <taxon>Pseudomonadati</taxon>
        <taxon>Bacteroidota</taxon>
        <taxon>Bacteroidia</taxon>
        <taxon>Bacteroidales</taxon>
        <taxon>Barnesiellaceae</taxon>
        <taxon>Coprobacter</taxon>
    </lineage>
</organism>
<reference evidence="9" key="1">
    <citation type="submission" date="2020-07" db="EMBL/GenBank/DDBJ databases">
        <title>Complete genome sequencing of Coprobacter sp. strain 2CBH44.</title>
        <authorList>
            <person name="Sakamoto M."/>
            <person name="Murakami T."/>
            <person name="Mori H."/>
        </authorList>
    </citation>
    <scope>NUCLEOTIDE SEQUENCE [LARGE SCALE GENOMIC DNA]</scope>
    <source>
        <strain evidence="9">2CBH44</strain>
    </source>
</reference>
<feature type="transmembrane region" description="Helical" evidence="6">
    <location>
        <begin position="261"/>
        <end position="289"/>
    </location>
</feature>
<dbReference type="GO" id="GO:0000160">
    <property type="term" value="P:phosphorelay signal transduction system"/>
    <property type="evidence" value="ECO:0007669"/>
    <property type="project" value="UniProtKB-KW"/>
</dbReference>
<dbReference type="CDD" id="cd00075">
    <property type="entry name" value="HATPase"/>
    <property type="match status" value="1"/>
</dbReference>
<dbReference type="InterPro" id="IPR003594">
    <property type="entry name" value="HATPase_dom"/>
</dbReference>
<proteinExistence type="predicted"/>
<dbReference type="EC" id="2.7.13.3" evidence="2"/>
<dbReference type="InterPro" id="IPR005467">
    <property type="entry name" value="His_kinase_dom"/>
</dbReference>
<dbReference type="RefSeq" id="WP_200755442.1">
    <property type="nucleotide sequence ID" value="NZ_AP023322.1"/>
</dbReference>
<dbReference type="AlphaFoldDB" id="A0A7G1HQW1"/>
<dbReference type="InterPro" id="IPR050736">
    <property type="entry name" value="Sensor_HK_Regulatory"/>
</dbReference>
<keyword evidence="9" id="KW-1185">Reference proteome</keyword>
<keyword evidence="6" id="KW-0812">Transmembrane</keyword>
<keyword evidence="6" id="KW-1133">Transmembrane helix</keyword>
<evidence type="ECO:0000256" key="6">
    <source>
        <dbReference type="SAM" id="Phobius"/>
    </source>
</evidence>
<feature type="domain" description="Histidine kinase" evidence="7">
    <location>
        <begin position="314"/>
        <end position="517"/>
    </location>
</feature>
<dbReference type="PRINTS" id="PR00344">
    <property type="entry name" value="BCTRLSENSOR"/>
</dbReference>
<dbReference type="InterPro" id="IPR036890">
    <property type="entry name" value="HATPase_C_sf"/>
</dbReference>
<keyword evidence="4 8" id="KW-0418">Kinase</keyword>
<dbReference type="Gene3D" id="3.30.565.10">
    <property type="entry name" value="Histidine kinase-like ATPase, C-terminal domain"/>
    <property type="match status" value="1"/>
</dbReference>
<dbReference type="PROSITE" id="PS50109">
    <property type="entry name" value="HIS_KIN"/>
    <property type="match status" value="1"/>
</dbReference>
<dbReference type="PANTHER" id="PTHR43711:SF26">
    <property type="entry name" value="SENSOR HISTIDINE KINASE RCSC"/>
    <property type="match status" value="1"/>
</dbReference>
<evidence type="ECO:0000259" key="7">
    <source>
        <dbReference type="PROSITE" id="PS50109"/>
    </source>
</evidence>
<keyword evidence="3" id="KW-0808">Transferase</keyword>
<dbReference type="GO" id="GO:0004673">
    <property type="term" value="F:protein histidine kinase activity"/>
    <property type="evidence" value="ECO:0007669"/>
    <property type="project" value="UniProtKB-EC"/>
</dbReference>
<keyword evidence="5" id="KW-0902">Two-component regulatory system</keyword>
<dbReference type="EMBL" id="AP023322">
    <property type="protein sequence ID" value="BCI62016.1"/>
    <property type="molecule type" value="Genomic_DNA"/>
</dbReference>
<evidence type="ECO:0000256" key="1">
    <source>
        <dbReference type="ARBA" id="ARBA00000085"/>
    </source>
</evidence>
<dbReference type="Proteomes" id="UP000594042">
    <property type="component" value="Chromosome"/>
</dbReference>
<evidence type="ECO:0000313" key="9">
    <source>
        <dbReference type="Proteomes" id="UP000594042"/>
    </source>
</evidence>
<dbReference type="InterPro" id="IPR004358">
    <property type="entry name" value="Sig_transdc_His_kin-like_C"/>
</dbReference>
<dbReference type="Pfam" id="PF02518">
    <property type="entry name" value="HATPase_c"/>
    <property type="match status" value="1"/>
</dbReference>
<dbReference type="SMART" id="SM00387">
    <property type="entry name" value="HATPase_c"/>
    <property type="match status" value="1"/>
</dbReference>
<comment type="catalytic activity">
    <reaction evidence="1">
        <text>ATP + protein L-histidine = ADP + protein N-phospho-L-histidine.</text>
        <dbReference type="EC" id="2.7.13.3"/>
    </reaction>
</comment>
<sequence length="517" mass="58917">MKIQVFIFSVFLYICSISYSQNTANNANEWVKQAESSLSQKEYIKARYLFKLAYGSFANQGNYTKAIECGIKANSLFTRENLYKEAFDLCRDMDQRIREGEQKQNKAFPDLKFLVTKERFLMYISLKNAAQAKVQLDRLEEIAQASQSSELNKALLYAKANYYYTFGQNAQGDTYFRQLISEYKSQKEYEKINDCYRNLISIARKANNVSFMDRMYRNFMVWADSVKILTAQDELNVLKQKYDKSLKTIQEKDSSLKNRQYTIIGLCTVIAILSAALVVIIFVLLRFVLSNKRLKKNISIANDHNELKTKFIQNISAQMGPTLDSLSASAESLSDIAETQSIQMQRQINALKKFSDDIQELSSLENSLSDIYEMEMINANRFCESVMNSVRDKVQPGVSVMVNAINMQVKTNPVQLEKILSHLLANAAIHTQSGKIMLDYKKRGAHTHQFIVTDNGPGIPAERQENLFKPFAEIKDLTQGDGLGLPICSLIAVKMNGSLTLDTSYTRGCRFVLELHV</sequence>
<dbReference type="SUPFAM" id="SSF55874">
    <property type="entry name" value="ATPase domain of HSP90 chaperone/DNA topoisomerase II/histidine kinase"/>
    <property type="match status" value="1"/>
</dbReference>
<evidence type="ECO:0000313" key="8">
    <source>
        <dbReference type="EMBL" id="BCI62016.1"/>
    </source>
</evidence>
<name>A0A7G1HQW1_9BACT</name>
<evidence type="ECO:0000256" key="3">
    <source>
        <dbReference type="ARBA" id="ARBA00022679"/>
    </source>
</evidence>